<evidence type="ECO:0000313" key="2">
    <source>
        <dbReference type="EMBL" id="NVD39971.1"/>
    </source>
</evidence>
<comment type="caution">
    <text evidence="2">The sequence shown here is derived from an EMBL/GenBank/DDBJ whole genome shotgun (WGS) entry which is preliminary data.</text>
</comment>
<gene>
    <name evidence="2" type="ORF">HT585_13980</name>
</gene>
<keyword evidence="3" id="KW-1185">Reference proteome</keyword>
<dbReference type="RefSeq" id="WP_176353516.1">
    <property type="nucleotide sequence ID" value="NZ_JABWDU010000003.1"/>
</dbReference>
<sequence>MQSRFHDCPVIRINEMPDVSRNSQSRRRNQWGPGITSIGPAVANAWQLLTNASVRQRHVAADRPTPHGRAVGANHNHTREFAAF</sequence>
<feature type="region of interest" description="Disordered" evidence="1">
    <location>
        <begin position="58"/>
        <end position="84"/>
    </location>
</feature>
<name>A0A7Y6Q6Q1_9HYPH</name>
<dbReference type="Proteomes" id="UP000520198">
    <property type="component" value="Unassembled WGS sequence"/>
</dbReference>
<feature type="region of interest" description="Disordered" evidence="1">
    <location>
        <begin position="16"/>
        <end position="35"/>
    </location>
</feature>
<organism evidence="2 3">
    <name type="scientific">Ensifer oleiphilus</name>
    <dbReference type="NCBI Taxonomy" id="2742698"/>
    <lineage>
        <taxon>Bacteria</taxon>
        <taxon>Pseudomonadati</taxon>
        <taxon>Pseudomonadota</taxon>
        <taxon>Alphaproteobacteria</taxon>
        <taxon>Hyphomicrobiales</taxon>
        <taxon>Rhizobiaceae</taxon>
        <taxon>Sinorhizobium/Ensifer group</taxon>
        <taxon>Ensifer</taxon>
    </lineage>
</organism>
<evidence type="ECO:0000313" key="3">
    <source>
        <dbReference type="Proteomes" id="UP000520198"/>
    </source>
</evidence>
<dbReference type="EMBL" id="JABWDU010000003">
    <property type="protein sequence ID" value="NVD39971.1"/>
    <property type="molecule type" value="Genomic_DNA"/>
</dbReference>
<proteinExistence type="predicted"/>
<evidence type="ECO:0000256" key="1">
    <source>
        <dbReference type="SAM" id="MobiDB-lite"/>
    </source>
</evidence>
<accession>A0A7Y6Q6Q1</accession>
<protein>
    <submittedName>
        <fullName evidence="2">Uncharacterized protein</fullName>
    </submittedName>
</protein>
<dbReference type="AlphaFoldDB" id="A0A7Y6Q6Q1"/>
<reference evidence="2 3" key="1">
    <citation type="submission" date="2020-06" db="EMBL/GenBank/DDBJ databases">
        <authorList>
            <person name="Grouzdev D.S."/>
        </authorList>
    </citation>
    <scope>NUCLEOTIDE SEQUENCE [LARGE SCALE GENOMIC DNA]</scope>
    <source>
        <strain evidence="2 3">HO-A22</strain>
    </source>
</reference>